<evidence type="ECO:0000313" key="3">
    <source>
        <dbReference type="Proteomes" id="UP001230496"/>
    </source>
</evidence>
<keyword evidence="3" id="KW-1185">Reference proteome</keyword>
<gene>
    <name evidence="2" type="ORF">QYS49_07840</name>
</gene>
<evidence type="ECO:0000313" key="2">
    <source>
        <dbReference type="EMBL" id="WKK77112.1"/>
    </source>
</evidence>
<organism evidence="2 3">
    <name type="scientific">Marivirga salinarum</name>
    <dbReference type="NCBI Taxonomy" id="3059078"/>
    <lineage>
        <taxon>Bacteria</taxon>
        <taxon>Pseudomonadati</taxon>
        <taxon>Bacteroidota</taxon>
        <taxon>Cytophagia</taxon>
        <taxon>Cytophagales</taxon>
        <taxon>Marivirgaceae</taxon>
        <taxon>Marivirga</taxon>
    </lineage>
</organism>
<reference evidence="2 3" key="1">
    <citation type="submission" date="2023-08" db="EMBL/GenBank/DDBJ databases">
        <title>Comparative genomics and taxonomic characterization of three novel marine species of genus Marivirga.</title>
        <authorList>
            <person name="Muhammad N."/>
            <person name="Kim S.-G."/>
        </authorList>
    </citation>
    <scope>NUCLEOTIDE SEQUENCE [LARGE SCALE GENOMIC DNA]</scope>
    <source>
        <strain evidence="2 3">BDSF4-3</strain>
    </source>
</reference>
<dbReference type="Proteomes" id="UP001230496">
    <property type="component" value="Chromosome"/>
</dbReference>
<proteinExistence type="predicted"/>
<dbReference type="RefSeq" id="WP_308349872.1">
    <property type="nucleotide sequence ID" value="NZ_CP129971.1"/>
</dbReference>
<dbReference type="KEGG" id="msaa:QYS49_07840"/>
<name>A0AA49JBS4_9BACT</name>
<accession>A0AA49JBS4</accession>
<dbReference type="EMBL" id="CP129971">
    <property type="protein sequence ID" value="WKK77112.1"/>
    <property type="molecule type" value="Genomic_DNA"/>
</dbReference>
<keyword evidence="1" id="KW-0175">Coiled coil</keyword>
<sequence length="251" mass="30158">MDIDHSFLNFEKSIKKDHLEQVILFQFENFELATQESVDNLKKEYQDAKKQFELVGNKITDVDENNYHKITDEEWERIDEVSQYYQDMDFSREYLESLLEMRIMYLFKNIEVIMKRLIKIAYSDVNTKDFYNWEAMKSFFKSKSINITTLEGYNDCVDCQKLNNSIKHSDTYSDTIYKIPEMSDHEELLHSKLENFYSRVKPKIELFAKELKEAIKNDLYSFSDERVAKIAQEFKDRMDSSTLKKLIHKLE</sequence>
<protein>
    <submittedName>
        <fullName evidence="2">Uncharacterized protein</fullName>
    </submittedName>
</protein>
<dbReference type="AlphaFoldDB" id="A0AA49JBS4"/>
<feature type="coiled-coil region" evidence="1">
    <location>
        <begin position="31"/>
        <end position="58"/>
    </location>
</feature>
<evidence type="ECO:0000256" key="1">
    <source>
        <dbReference type="SAM" id="Coils"/>
    </source>
</evidence>